<reference evidence="2" key="1">
    <citation type="submission" date="2022-11" db="UniProtKB">
        <authorList>
            <consortium name="WormBaseParasite"/>
        </authorList>
    </citation>
    <scope>IDENTIFICATION</scope>
</reference>
<sequence length="299" mass="33876">MKNQYVHRISRTKQPPFFWHLRQSLDVQIFNLVIRSTFIPKTFYLLSRVAIWHMGQKCIQFDADNAKVNSSILLEVTTCSVWQDGTDLSVNTGEVARVQLQEWSAFAALSQQESDPPYPPQELDSEIGKLPFDYRSLMHYASRTEENGQVVMIEPLYKGSYPNSLLENAPMGQEKGEYTCLDSCQVCALNAEVNTNINLSMDVTHTQPKKAYQLINHSFLGRTVASPNSSILHSRGMTATISTSLTPVPNTLTSFHVEDLLGNEEGFSTCDVVKINIAYQCDDRCYDNSAEKCQMERRR</sequence>
<dbReference type="WBParaSite" id="nRc.2.0.1.t42470-RA">
    <property type="protein sequence ID" value="nRc.2.0.1.t42470-RA"/>
    <property type="gene ID" value="nRc.2.0.1.g42470"/>
</dbReference>
<name>A0A915KUK9_ROMCU</name>
<keyword evidence="1" id="KW-1185">Reference proteome</keyword>
<accession>A0A915KUK9</accession>
<proteinExistence type="predicted"/>
<organism evidence="1 2">
    <name type="scientific">Romanomermis culicivorax</name>
    <name type="common">Nematode worm</name>
    <dbReference type="NCBI Taxonomy" id="13658"/>
    <lineage>
        <taxon>Eukaryota</taxon>
        <taxon>Metazoa</taxon>
        <taxon>Ecdysozoa</taxon>
        <taxon>Nematoda</taxon>
        <taxon>Enoplea</taxon>
        <taxon>Dorylaimia</taxon>
        <taxon>Mermithida</taxon>
        <taxon>Mermithoidea</taxon>
        <taxon>Mermithidae</taxon>
        <taxon>Romanomermis</taxon>
    </lineage>
</organism>
<dbReference type="Proteomes" id="UP000887565">
    <property type="component" value="Unplaced"/>
</dbReference>
<evidence type="ECO:0000313" key="2">
    <source>
        <dbReference type="WBParaSite" id="nRc.2.0.1.t42470-RA"/>
    </source>
</evidence>
<protein>
    <submittedName>
        <fullName evidence="2">Metalloendopeptidase</fullName>
    </submittedName>
</protein>
<evidence type="ECO:0000313" key="1">
    <source>
        <dbReference type="Proteomes" id="UP000887565"/>
    </source>
</evidence>
<dbReference type="AlphaFoldDB" id="A0A915KUK9"/>